<dbReference type="EMBL" id="BAVR01000010">
    <property type="protein sequence ID" value="GAE87813.1"/>
    <property type="molecule type" value="Genomic_DNA"/>
</dbReference>
<comment type="caution">
    <text evidence="2">The sequence shown here is derived from an EMBL/GenBank/DDBJ whole genome shotgun (WGS) entry which is preliminary data.</text>
</comment>
<dbReference type="SUPFAM" id="SSF53335">
    <property type="entry name" value="S-adenosyl-L-methionine-dependent methyltransferases"/>
    <property type="match status" value="1"/>
</dbReference>
<dbReference type="AlphaFoldDB" id="W4V4S1"/>
<evidence type="ECO:0000313" key="2">
    <source>
        <dbReference type="EMBL" id="GAE87813.1"/>
    </source>
</evidence>
<dbReference type="CDD" id="cd02440">
    <property type="entry name" value="AdoMet_MTases"/>
    <property type="match status" value="1"/>
</dbReference>
<accession>W4V4S1</accession>
<dbReference type="OrthoDB" id="9777497at2"/>
<proteinExistence type="predicted"/>
<dbReference type="Gene3D" id="3.40.50.150">
    <property type="entry name" value="Vaccinia Virus protein VP39"/>
    <property type="match status" value="1"/>
</dbReference>
<dbReference type="Proteomes" id="UP000019109">
    <property type="component" value="Unassembled WGS sequence"/>
</dbReference>
<dbReference type="Gene3D" id="2.20.25.10">
    <property type="match status" value="1"/>
</dbReference>
<feature type="domain" description="Methyltransferase" evidence="1">
    <location>
        <begin position="80"/>
        <end position="174"/>
    </location>
</feature>
<organism evidence="2 3">
    <name type="scientific">Acetivibrio straminisolvens JCM 21531</name>
    <dbReference type="NCBI Taxonomy" id="1294263"/>
    <lineage>
        <taxon>Bacteria</taxon>
        <taxon>Bacillati</taxon>
        <taxon>Bacillota</taxon>
        <taxon>Clostridia</taxon>
        <taxon>Eubacteriales</taxon>
        <taxon>Oscillospiraceae</taxon>
        <taxon>Acetivibrio</taxon>
    </lineage>
</organism>
<dbReference type="STRING" id="1294263.JCM21531_1213"/>
<dbReference type="RefSeq" id="WP_038287686.1">
    <property type="nucleotide sequence ID" value="NZ_BAVR01000010.1"/>
</dbReference>
<dbReference type="SUPFAM" id="SSF158997">
    <property type="entry name" value="Trm112p-like"/>
    <property type="match status" value="1"/>
</dbReference>
<sequence>MEKLKMLGKIKYLYFENKNIIRYLKEIEGKKDNSIEDIMISYDFQAGSYTEAYKREPKLKEYFCSCLAKIINNLEDYDSILEVGVGEGTTLGPLLKKLKKKIIKCYGFDISWSRIKYANKFLNEIGINNVYLFCGDLFSTPLKDNSIDIVYTCHSIEPNGGREKEALKELYRITNKYLILLEPSYEFASEEARKRMEYHGYVTNLYKTAKESGYDVIEHRLFGVSQNPLNPTGLIIIRKNHEEKKFEKSIQHPICCPVTKTDLIKKNSVYFSNESFLAYPIVEGIPCLLLQNSIVATKFLD</sequence>
<dbReference type="Pfam" id="PF13649">
    <property type="entry name" value="Methyltransf_25"/>
    <property type="match status" value="1"/>
</dbReference>
<name>W4V4S1_9FIRM</name>
<dbReference type="InterPro" id="IPR041698">
    <property type="entry name" value="Methyltransf_25"/>
</dbReference>
<evidence type="ECO:0000259" key="1">
    <source>
        <dbReference type="Pfam" id="PF13649"/>
    </source>
</evidence>
<gene>
    <name evidence="2" type="ORF">JCM21531_1213</name>
</gene>
<evidence type="ECO:0000313" key="3">
    <source>
        <dbReference type="Proteomes" id="UP000019109"/>
    </source>
</evidence>
<dbReference type="InterPro" id="IPR029063">
    <property type="entry name" value="SAM-dependent_MTases_sf"/>
</dbReference>
<reference evidence="2" key="1">
    <citation type="journal article" date="2014" name="Genome Announc.">
        <title>Draft Genome Sequence of Clostridium straminisolvens Strain JCM 21531T, Isolated from a Cellulose-Degrading Bacterial Community.</title>
        <authorList>
            <person name="Yuki M."/>
            <person name="Oshima K."/>
            <person name="Suda W."/>
            <person name="Sakamoto M."/>
            <person name="Kitamura K."/>
            <person name="Iida T."/>
            <person name="Hattori M."/>
            <person name="Ohkuma M."/>
        </authorList>
    </citation>
    <scope>NUCLEOTIDE SEQUENCE [LARGE SCALE GENOMIC DNA]</scope>
    <source>
        <strain evidence="2">JCM 21531</strain>
    </source>
</reference>
<protein>
    <recommendedName>
        <fullName evidence="1">Methyltransferase domain-containing protein</fullName>
    </recommendedName>
</protein>
<keyword evidence="3" id="KW-1185">Reference proteome</keyword>